<dbReference type="AlphaFoldDB" id="A0AA86MWQ4"/>
<name>A0AA86MWQ4_9BACT</name>
<protein>
    <submittedName>
        <fullName evidence="1">Uncharacterized protein</fullName>
    </submittedName>
</protein>
<dbReference type="RefSeq" id="WP_289267422.1">
    <property type="nucleotide sequence ID" value="NZ_OX365700.1"/>
</dbReference>
<dbReference type="EMBL" id="OX365700">
    <property type="protein sequence ID" value="CAI4030433.1"/>
    <property type="molecule type" value="Genomic_DNA"/>
</dbReference>
<organism evidence="1 2">
    <name type="scientific">Nitrospira tepida</name>
    <dbReference type="NCBI Taxonomy" id="2973512"/>
    <lineage>
        <taxon>Bacteria</taxon>
        <taxon>Pseudomonadati</taxon>
        <taxon>Nitrospirota</taxon>
        <taxon>Nitrospiria</taxon>
        <taxon>Nitrospirales</taxon>
        <taxon>Nitrospiraceae</taxon>
        <taxon>Nitrospira</taxon>
    </lineage>
</organism>
<evidence type="ECO:0000313" key="2">
    <source>
        <dbReference type="Proteomes" id="UP001179121"/>
    </source>
</evidence>
<proteinExistence type="predicted"/>
<keyword evidence="2" id="KW-1185">Reference proteome</keyword>
<reference evidence="1" key="1">
    <citation type="submission" date="2022-10" db="EMBL/GenBank/DDBJ databases">
        <authorList>
            <person name="Koch H."/>
        </authorList>
    </citation>
    <scope>NUCLEOTIDE SEQUENCE</scope>
    <source>
        <strain evidence="1">DNF</strain>
    </source>
</reference>
<gene>
    <name evidence="1" type="ORF">DNFV4_00861</name>
</gene>
<dbReference type="KEGG" id="nti:DNFV4_00861"/>
<accession>A0AA86MWQ4</accession>
<sequence>MARDPNAPNPMDTLDDILFEDEKKDDPARQIVWQTKFGKLTRGDLMRLAGWSPADLPVNYDGGPFTSPGDPRPTLSGQLKTLSVNDFQTLALVLQKHNNMSYGTSAYFCCTCV</sequence>
<dbReference type="Proteomes" id="UP001179121">
    <property type="component" value="Chromosome"/>
</dbReference>
<evidence type="ECO:0000313" key="1">
    <source>
        <dbReference type="EMBL" id="CAI4030433.1"/>
    </source>
</evidence>